<protein>
    <recommendedName>
        <fullName evidence="2">AAA+ ATPase domain-containing protein</fullName>
    </recommendedName>
</protein>
<evidence type="ECO:0000313" key="4">
    <source>
        <dbReference type="Proteomes" id="UP000033618"/>
    </source>
</evidence>
<dbReference type="InterPro" id="IPR027417">
    <property type="entry name" value="P-loop_NTPase"/>
</dbReference>
<name>A0A0F5JX68_9BURK</name>
<feature type="domain" description="AAA+ ATPase" evidence="2">
    <location>
        <begin position="23"/>
        <end position="207"/>
    </location>
</feature>
<proteinExistence type="predicted"/>
<reference evidence="3 4" key="1">
    <citation type="submission" date="2015-03" db="EMBL/GenBank/DDBJ databases">
        <title>Draft Genome Sequence of Burkholderia andropogonis type strain ICMP2807, isolated from Sorghum bicolor.</title>
        <authorList>
            <person name="Lopes-Santos L."/>
            <person name="Castro D.B."/>
            <person name="Ottoboni L.M."/>
            <person name="Park D."/>
            <person name="Weirc B.S."/>
            <person name="Destefano S.A."/>
        </authorList>
    </citation>
    <scope>NUCLEOTIDE SEQUENCE [LARGE SCALE GENOMIC DNA]</scope>
    <source>
        <strain evidence="3 4">ICMP2807</strain>
    </source>
</reference>
<comment type="caution">
    <text evidence="3">The sequence shown here is derived from an EMBL/GenBank/DDBJ whole genome shotgun (WGS) entry which is preliminary data.</text>
</comment>
<accession>A0A0F5JX68</accession>
<evidence type="ECO:0000256" key="1">
    <source>
        <dbReference type="SAM" id="MobiDB-lite"/>
    </source>
</evidence>
<evidence type="ECO:0000259" key="2">
    <source>
        <dbReference type="SMART" id="SM00382"/>
    </source>
</evidence>
<feature type="region of interest" description="Disordered" evidence="1">
    <location>
        <begin position="352"/>
        <end position="400"/>
    </location>
</feature>
<organism evidence="3 4">
    <name type="scientific">Robbsia andropogonis</name>
    <dbReference type="NCBI Taxonomy" id="28092"/>
    <lineage>
        <taxon>Bacteria</taxon>
        <taxon>Pseudomonadati</taxon>
        <taxon>Pseudomonadota</taxon>
        <taxon>Betaproteobacteria</taxon>
        <taxon>Burkholderiales</taxon>
        <taxon>Burkholderiaceae</taxon>
        <taxon>Robbsia</taxon>
    </lineage>
</organism>
<dbReference type="Pfam" id="PF13481">
    <property type="entry name" value="AAA_25"/>
    <property type="match status" value="1"/>
</dbReference>
<dbReference type="EMBL" id="LAQU01000020">
    <property type="protein sequence ID" value="KKB62461.1"/>
    <property type="molecule type" value="Genomic_DNA"/>
</dbReference>
<dbReference type="AlphaFoldDB" id="A0A0F5JX68"/>
<dbReference type="InterPro" id="IPR003593">
    <property type="entry name" value="AAA+_ATPase"/>
</dbReference>
<dbReference type="Gene3D" id="3.40.50.300">
    <property type="entry name" value="P-loop containing nucleotide triphosphate hydrolases"/>
    <property type="match status" value="1"/>
</dbReference>
<dbReference type="STRING" id="28092.WM40_17305"/>
<dbReference type="SUPFAM" id="SSF52540">
    <property type="entry name" value="P-loop containing nucleoside triphosphate hydrolases"/>
    <property type="match status" value="1"/>
</dbReference>
<feature type="compositionally biased region" description="Acidic residues" evidence="1">
    <location>
        <begin position="369"/>
        <end position="378"/>
    </location>
</feature>
<keyword evidence="4" id="KW-1185">Reference proteome</keyword>
<dbReference type="Proteomes" id="UP000033618">
    <property type="component" value="Unassembled WGS sequence"/>
</dbReference>
<dbReference type="PATRIC" id="fig|28092.6.peg.4073"/>
<sequence length="400" mass="42265">MLTCASDVVPEAISWLWRYWLPAGKLTLLAGSPGTGKTTIALSLAAMVSKGNVWPDGAPNTGAGTVLMWSSEDNPADTLVPRLIAAGADLKRIHFISNVAGPEGEILPFDPARDIGLLGERLAQMGGATLLILDPIVSAVAGDAHRVNDVRRDLQALVDMAGAYRCAVLGISHFAKGGKGTSPAERVIGSQAFVALARMVLVAAKDDAAERRILARAKSNIAPDDGGISYTLEQVDASGIEASRVVWGELVEGSARDILGDVEAFDDEEKTDQEEAQDFLAGMLADGPKRASELKRDADGAGFQWKTLQRAATRMGVDRRKIGMKDGWEWALPKRTANEVDTKILTPVAMSPSGIDVPFGKNKGVEGDISAEDSEEDIATGVTSSVESSTSSQLDNGQEV</sequence>
<evidence type="ECO:0000313" key="3">
    <source>
        <dbReference type="EMBL" id="KKB62461.1"/>
    </source>
</evidence>
<feature type="compositionally biased region" description="Low complexity" evidence="1">
    <location>
        <begin position="382"/>
        <end position="392"/>
    </location>
</feature>
<dbReference type="SMART" id="SM00382">
    <property type="entry name" value="AAA"/>
    <property type="match status" value="1"/>
</dbReference>
<gene>
    <name evidence="3" type="ORF">WM40_17305</name>
</gene>